<dbReference type="EMBL" id="JAHRIN010030650">
    <property type="protein sequence ID" value="MEQ2202081.1"/>
    <property type="molecule type" value="Genomic_DNA"/>
</dbReference>
<organism evidence="1 2">
    <name type="scientific">Xenoophorus captivus</name>
    <dbReference type="NCBI Taxonomy" id="1517983"/>
    <lineage>
        <taxon>Eukaryota</taxon>
        <taxon>Metazoa</taxon>
        <taxon>Chordata</taxon>
        <taxon>Craniata</taxon>
        <taxon>Vertebrata</taxon>
        <taxon>Euteleostomi</taxon>
        <taxon>Actinopterygii</taxon>
        <taxon>Neopterygii</taxon>
        <taxon>Teleostei</taxon>
        <taxon>Neoteleostei</taxon>
        <taxon>Acanthomorphata</taxon>
        <taxon>Ovalentaria</taxon>
        <taxon>Atherinomorphae</taxon>
        <taxon>Cyprinodontiformes</taxon>
        <taxon>Goodeidae</taxon>
        <taxon>Xenoophorus</taxon>
    </lineage>
</organism>
<accession>A0ABV0R1U2</accession>
<keyword evidence="2" id="KW-1185">Reference proteome</keyword>
<evidence type="ECO:0000313" key="1">
    <source>
        <dbReference type="EMBL" id="MEQ2202081.1"/>
    </source>
</evidence>
<protein>
    <submittedName>
        <fullName evidence="1">Uncharacterized protein</fullName>
    </submittedName>
</protein>
<gene>
    <name evidence="1" type="ORF">XENOCAPTIV_023725</name>
</gene>
<dbReference type="Proteomes" id="UP001434883">
    <property type="component" value="Unassembled WGS sequence"/>
</dbReference>
<comment type="caution">
    <text evidence="1">The sequence shown here is derived from an EMBL/GenBank/DDBJ whole genome shotgun (WGS) entry which is preliminary data.</text>
</comment>
<reference evidence="1 2" key="1">
    <citation type="submission" date="2021-06" db="EMBL/GenBank/DDBJ databases">
        <authorList>
            <person name="Palmer J.M."/>
        </authorList>
    </citation>
    <scope>NUCLEOTIDE SEQUENCE [LARGE SCALE GENOMIC DNA]</scope>
    <source>
        <strain evidence="1 2">XC_2019</strain>
        <tissue evidence="1">Muscle</tissue>
    </source>
</reference>
<name>A0ABV0R1U2_9TELE</name>
<proteinExistence type="predicted"/>
<feature type="non-terminal residue" evidence="1">
    <location>
        <position position="1"/>
    </location>
</feature>
<evidence type="ECO:0000313" key="2">
    <source>
        <dbReference type="Proteomes" id="UP001434883"/>
    </source>
</evidence>
<sequence length="138" mass="15550">RCVGRPLSDYGVSCTCSTNQMQDLIEKRRMSEIASVCLYRKNLVQSVTMITDSVMMQFGARFDIVRDACMTALYASHNVCRGAMSRRISLCINQLVFAEVMKLGCGFVFDTWIPLWTEAPDVNANPRTPSLSRGWPQI</sequence>